<organism evidence="4 5">
    <name type="scientific">Microdochium bolleyi</name>
    <dbReference type="NCBI Taxonomy" id="196109"/>
    <lineage>
        <taxon>Eukaryota</taxon>
        <taxon>Fungi</taxon>
        <taxon>Dikarya</taxon>
        <taxon>Ascomycota</taxon>
        <taxon>Pezizomycotina</taxon>
        <taxon>Sordariomycetes</taxon>
        <taxon>Xylariomycetidae</taxon>
        <taxon>Xylariales</taxon>
        <taxon>Microdochiaceae</taxon>
        <taxon>Microdochium</taxon>
    </lineage>
</organism>
<dbReference type="Pfam" id="PF00172">
    <property type="entry name" value="Zn_clus"/>
    <property type="match status" value="1"/>
</dbReference>
<dbReference type="InterPro" id="IPR001138">
    <property type="entry name" value="Zn2Cys6_DnaBD"/>
</dbReference>
<evidence type="ECO:0000313" key="5">
    <source>
        <dbReference type="Proteomes" id="UP000070501"/>
    </source>
</evidence>
<dbReference type="STRING" id="196109.A0A136JEH7"/>
<dbReference type="InterPro" id="IPR036864">
    <property type="entry name" value="Zn2-C6_fun-type_DNA-bd_sf"/>
</dbReference>
<dbReference type="PANTHER" id="PTHR31668:SF4">
    <property type="entry name" value="TRANSCRIPTIONAL ACTIVATOR PROTEIN DAL81"/>
    <property type="match status" value="1"/>
</dbReference>
<keyword evidence="5" id="KW-1185">Reference proteome</keyword>
<evidence type="ECO:0000256" key="2">
    <source>
        <dbReference type="SAM" id="MobiDB-lite"/>
    </source>
</evidence>
<feature type="domain" description="Zn(2)-C6 fungal-type" evidence="3">
    <location>
        <begin position="27"/>
        <end position="57"/>
    </location>
</feature>
<dbReference type="SMART" id="SM00066">
    <property type="entry name" value="GAL4"/>
    <property type="match status" value="1"/>
</dbReference>
<evidence type="ECO:0000313" key="4">
    <source>
        <dbReference type="EMBL" id="KXJ95549.1"/>
    </source>
</evidence>
<dbReference type="GO" id="GO:0008270">
    <property type="term" value="F:zinc ion binding"/>
    <property type="evidence" value="ECO:0007669"/>
    <property type="project" value="InterPro"/>
</dbReference>
<dbReference type="CDD" id="cd00067">
    <property type="entry name" value="GAL4"/>
    <property type="match status" value="1"/>
</dbReference>
<dbReference type="InParanoid" id="A0A136JEH7"/>
<dbReference type="AlphaFoldDB" id="A0A136JEH7"/>
<feature type="region of interest" description="Disordered" evidence="2">
    <location>
        <begin position="183"/>
        <end position="216"/>
    </location>
</feature>
<dbReference type="Proteomes" id="UP000070501">
    <property type="component" value="Unassembled WGS sequence"/>
</dbReference>
<keyword evidence="1" id="KW-0539">Nucleus</keyword>
<feature type="compositionally biased region" description="Polar residues" evidence="2">
    <location>
        <begin position="200"/>
        <end position="216"/>
    </location>
</feature>
<accession>A0A136JEH7</accession>
<sequence length="472" mass="51080">MASEQPLPMPAKAEVHEAPAPTPKHRACDECRSRKLACTKEPDGCSRCKREAITCHYSPQKQMGRPRKRPREDNEPKSGTPAEEPAAKTAMAEAPPNVADPGMALIDLLLGEENLYDMSSSLDFMGLSTEAQVPDFHLPMETPKESQDQYQFSWGGDVGNFDFGPSDQVQGFSNSDYDLDSFLAATEPSPPVEQVPALSPHNSNYASTPDSPATTTNYTSVTAASPALPTQRCGCSGALYLALTSLHSLEKDVTGAVRQARLAAKTAYEVVNCSVCAPTIEQLPLITAPIAMQAFQNKMLLGTLIPSIVHAYSTILRMADAESQAARAERRQLVFKLNDLGGIWGGISGGGPGNGCNATQQYNFREMDPTLWRLTVRALLKLDVYGLSHNVMMGDEYGGPREPFHLGLRDIVNLMDAKSKARHAFMDSMVANGVALPDCSSTGLQTHKQGETPTCQKIIDIARQSIDNLVIP</sequence>
<dbReference type="OrthoDB" id="3498215at2759"/>
<name>A0A136JEH7_9PEZI</name>
<gene>
    <name evidence="4" type="ORF">Micbo1qcDRAFT_27244</name>
</gene>
<reference evidence="5" key="1">
    <citation type="submission" date="2016-02" db="EMBL/GenBank/DDBJ databases">
        <title>Draft genome sequence of Microdochium bolleyi, a fungal endophyte of beachgrass.</title>
        <authorList>
            <consortium name="DOE Joint Genome Institute"/>
            <person name="David A.S."/>
            <person name="May G."/>
            <person name="Haridas S."/>
            <person name="Lim J."/>
            <person name="Wang M."/>
            <person name="Labutti K."/>
            <person name="Lipzen A."/>
            <person name="Barry K."/>
            <person name="Grigoriev I.V."/>
        </authorList>
    </citation>
    <scope>NUCLEOTIDE SEQUENCE [LARGE SCALE GENOMIC DNA]</scope>
    <source>
        <strain evidence="5">J235TASD1</strain>
    </source>
</reference>
<evidence type="ECO:0000259" key="3">
    <source>
        <dbReference type="PROSITE" id="PS50048"/>
    </source>
</evidence>
<dbReference type="PROSITE" id="PS50048">
    <property type="entry name" value="ZN2_CY6_FUNGAL_2"/>
    <property type="match status" value="1"/>
</dbReference>
<dbReference type="PROSITE" id="PS00463">
    <property type="entry name" value="ZN2_CY6_FUNGAL_1"/>
    <property type="match status" value="1"/>
</dbReference>
<proteinExistence type="predicted"/>
<dbReference type="GO" id="GO:0000981">
    <property type="term" value="F:DNA-binding transcription factor activity, RNA polymerase II-specific"/>
    <property type="evidence" value="ECO:0007669"/>
    <property type="project" value="InterPro"/>
</dbReference>
<evidence type="ECO:0000256" key="1">
    <source>
        <dbReference type="ARBA" id="ARBA00023242"/>
    </source>
</evidence>
<feature type="region of interest" description="Disordered" evidence="2">
    <location>
        <begin position="1"/>
        <end position="29"/>
    </location>
</feature>
<dbReference type="PANTHER" id="PTHR31668">
    <property type="entry name" value="GLUCOSE TRANSPORT TRANSCRIPTION REGULATOR RGT1-RELATED-RELATED"/>
    <property type="match status" value="1"/>
</dbReference>
<protein>
    <recommendedName>
        <fullName evidence="3">Zn(2)-C6 fungal-type domain-containing protein</fullName>
    </recommendedName>
</protein>
<dbReference type="GO" id="GO:0005634">
    <property type="term" value="C:nucleus"/>
    <property type="evidence" value="ECO:0007669"/>
    <property type="project" value="TreeGrafter"/>
</dbReference>
<dbReference type="InterPro" id="IPR050797">
    <property type="entry name" value="Carb_Metab_Trans_Reg"/>
</dbReference>
<dbReference type="SUPFAM" id="SSF57701">
    <property type="entry name" value="Zn2/Cys6 DNA-binding domain"/>
    <property type="match status" value="1"/>
</dbReference>
<dbReference type="Gene3D" id="4.10.240.10">
    <property type="entry name" value="Zn(2)-C6 fungal-type DNA-binding domain"/>
    <property type="match status" value="1"/>
</dbReference>
<dbReference type="EMBL" id="KQ964246">
    <property type="protein sequence ID" value="KXJ95549.1"/>
    <property type="molecule type" value="Genomic_DNA"/>
</dbReference>
<dbReference type="GO" id="GO:0001080">
    <property type="term" value="P:nitrogen catabolite activation of transcription from RNA polymerase II promoter"/>
    <property type="evidence" value="ECO:0007669"/>
    <property type="project" value="TreeGrafter"/>
</dbReference>
<feature type="region of interest" description="Disordered" evidence="2">
    <location>
        <begin position="56"/>
        <end position="98"/>
    </location>
</feature>